<evidence type="ECO:0000256" key="1">
    <source>
        <dbReference type="ARBA" id="ARBA00006594"/>
    </source>
</evidence>
<dbReference type="InterPro" id="IPR029063">
    <property type="entry name" value="SAM-dependent_MTases_sf"/>
</dbReference>
<evidence type="ECO:0000256" key="2">
    <source>
        <dbReference type="ARBA" id="ARBA00011900"/>
    </source>
</evidence>
<keyword evidence="4 10" id="KW-0808">Transferase</keyword>
<evidence type="ECO:0000259" key="8">
    <source>
        <dbReference type="Pfam" id="PF02384"/>
    </source>
</evidence>
<dbReference type="GO" id="GO:0008170">
    <property type="term" value="F:N-methyltransferase activity"/>
    <property type="evidence" value="ECO:0007669"/>
    <property type="project" value="InterPro"/>
</dbReference>
<evidence type="ECO:0000256" key="5">
    <source>
        <dbReference type="ARBA" id="ARBA00022691"/>
    </source>
</evidence>
<dbReference type="EC" id="2.1.1.72" evidence="2"/>
<dbReference type="InterPro" id="IPR022749">
    <property type="entry name" value="D12N6_MeTrfase_N"/>
</dbReference>
<evidence type="ECO:0000256" key="6">
    <source>
        <dbReference type="ARBA" id="ARBA00022747"/>
    </source>
</evidence>
<accession>A0A5C4J8C7</accession>
<feature type="domain" description="DNA methylase adenine-specific" evidence="8">
    <location>
        <begin position="131"/>
        <end position="436"/>
    </location>
</feature>
<dbReference type="Gene3D" id="3.40.50.150">
    <property type="entry name" value="Vaccinia Virus protein VP39"/>
    <property type="match status" value="1"/>
</dbReference>
<dbReference type="InterPro" id="IPR038333">
    <property type="entry name" value="T1MK-like_N_sf"/>
</dbReference>
<comment type="catalytic activity">
    <reaction evidence="7">
        <text>a 2'-deoxyadenosine in DNA + S-adenosyl-L-methionine = an N(6)-methyl-2'-deoxyadenosine in DNA + S-adenosyl-L-homocysteine + H(+)</text>
        <dbReference type="Rhea" id="RHEA:15197"/>
        <dbReference type="Rhea" id="RHEA-COMP:12418"/>
        <dbReference type="Rhea" id="RHEA-COMP:12419"/>
        <dbReference type="ChEBI" id="CHEBI:15378"/>
        <dbReference type="ChEBI" id="CHEBI:57856"/>
        <dbReference type="ChEBI" id="CHEBI:59789"/>
        <dbReference type="ChEBI" id="CHEBI:90615"/>
        <dbReference type="ChEBI" id="CHEBI:90616"/>
        <dbReference type="EC" id="2.1.1.72"/>
    </reaction>
</comment>
<evidence type="ECO:0000313" key="10">
    <source>
        <dbReference type="EMBL" id="TMQ95897.1"/>
    </source>
</evidence>
<name>A0A5C4J8C7_9ACTN</name>
<dbReference type="Gene3D" id="1.20.1260.30">
    <property type="match status" value="2"/>
</dbReference>
<keyword evidence="3 10" id="KW-0489">Methyltransferase</keyword>
<organism evidence="10 11">
    <name type="scientific">Actinomadura soli</name>
    <dbReference type="NCBI Taxonomy" id="2508997"/>
    <lineage>
        <taxon>Bacteria</taxon>
        <taxon>Bacillati</taxon>
        <taxon>Actinomycetota</taxon>
        <taxon>Actinomycetes</taxon>
        <taxon>Streptosporangiales</taxon>
        <taxon>Thermomonosporaceae</taxon>
        <taxon>Actinomadura</taxon>
    </lineage>
</organism>
<evidence type="ECO:0000259" key="9">
    <source>
        <dbReference type="Pfam" id="PF12161"/>
    </source>
</evidence>
<dbReference type="PRINTS" id="PR00507">
    <property type="entry name" value="N12N6MTFRASE"/>
</dbReference>
<dbReference type="OrthoDB" id="9784823at2"/>
<dbReference type="AlphaFoldDB" id="A0A5C4J8C7"/>
<dbReference type="InterPro" id="IPR002052">
    <property type="entry name" value="DNA_methylase_N6_adenine_CS"/>
</dbReference>
<proteinExistence type="inferred from homology"/>
<evidence type="ECO:0000313" key="11">
    <source>
        <dbReference type="Proteomes" id="UP000309174"/>
    </source>
</evidence>
<evidence type="ECO:0000256" key="7">
    <source>
        <dbReference type="ARBA" id="ARBA00047942"/>
    </source>
</evidence>
<dbReference type="GO" id="GO:0003677">
    <property type="term" value="F:DNA binding"/>
    <property type="evidence" value="ECO:0007669"/>
    <property type="project" value="InterPro"/>
</dbReference>
<dbReference type="Pfam" id="PF02384">
    <property type="entry name" value="N6_Mtase"/>
    <property type="match status" value="1"/>
</dbReference>
<dbReference type="InterPro" id="IPR003356">
    <property type="entry name" value="DNA_methylase_A-5"/>
</dbReference>
<gene>
    <name evidence="10" type="ORF">ETD83_21910</name>
</gene>
<dbReference type="GO" id="GO:0009307">
    <property type="term" value="P:DNA restriction-modification system"/>
    <property type="evidence" value="ECO:0007669"/>
    <property type="project" value="UniProtKB-KW"/>
</dbReference>
<dbReference type="PROSITE" id="PS00092">
    <property type="entry name" value="N6_MTASE"/>
    <property type="match status" value="1"/>
</dbReference>
<keyword evidence="6" id="KW-0680">Restriction system</keyword>
<keyword evidence="5" id="KW-0949">S-adenosyl-L-methionine</keyword>
<dbReference type="PANTHER" id="PTHR42998:SF1">
    <property type="entry name" value="TYPE I RESTRICTION ENZYME HINDI METHYLASE SUBUNIT"/>
    <property type="match status" value="1"/>
</dbReference>
<dbReference type="GO" id="GO:0009007">
    <property type="term" value="F:site-specific DNA-methyltransferase (adenine-specific) activity"/>
    <property type="evidence" value="ECO:0007669"/>
    <property type="project" value="UniProtKB-EC"/>
</dbReference>
<dbReference type="EMBL" id="VCKW01000113">
    <property type="protein sequence ID" value="TMQ95897.1"/>
    <property type="molecule type" value="Genomic_DNA"/>
</dbReference>
<sequence length="480" mass="52210">MSTDPDLKEVLWKAADKLRGSVDAAHYRDFVLGLVFLKYVSDSAGEGGFRVPRGARWADLAAQARSGTIGTAIDAAMDAVMRANPPLAGVLPKLFGRDEVDQRRLGELVGVIGDVRFGGHGARGEQGGKTARDVLGEVYEYFLEKFARAEGKRGGEFYTPPSVVKVLVEILEPFKGRVYDPCCGSGGMFVQAEKFVLSHRGRLDDIAVHGQEANERTWRLAKMNLAVHGISGDLSPRWADTFYEDAHPELQADYVLANPPFNMSDWYRDTGDPRWRFGVPPATNANFAWIQHIVAKLGPQGAAGVVMANGSMSSRQSAERGIRSAMVEAGLVSCIVALPGQLFRSTPIPACLWFLDKGKATRNQVLFVDARAMGTMIDRTERVLTGADIAGIAGAYRSWRDGAHSDVPGFCYAAGLDEIRSHDHVLTPGRYVGTAKAAAGGEPLADMVGRLTKELFAQFEESARLDRIVRAELGRLDEAR</sequence>
<evidence type="ECO:0000256" key="3">
    <source>
        <dbReference type="ARBA" id="ARBA00022603"/>
    </source>
</evidence>
<dbReference type="Pfam" id="PF12161">
    <property type="entry name" value="HsdM_N"/>
    <property type="match status" value="1"/>
</dbReference>
<evidence type="ECO:0000256" key="4">
    <source>
        <dbReference type="ARBA" id="ARBA00022679"/>
    </source>
</evidence>
<keyword evidence="11" id="KW-1185">Reference proteome</keyword>
<feature type="domain" description="N6 adenine-specific DNA methyltransferase N-terminal" evidence="9">
    <location>
        <begin position="7"/>
        <end position="109"/>
    </location>
</feature>
<dbReference type="Proteomes" id="UP000309174">
    <property type="component" value="Unassembled WGS sequence"/>
</dbReference>
<reference evidence="10 11" key="1">
    <citation type="submission" date="2019-05" db="EMBL/GenBank/DDBJ databases">
        <title>Draft genome sequence of Actinomadura sp. 14C53.</title>
        <authorList>
            <person name="Saricaoglu S."/>
            <person name="Isik K."/>
        </authorList>
    </citation>
    <scope>NUCLEOTIDE SEQUENCE [LARGE SCALE GENOMIC DNA]</scope>
    <source>
        <strain evidence="10 11">14C53</strain>
    </source>
</reference>
<dbReference type="PANTHER" id="PTHR42998">
    <property type="entry name" value="TYPE I RESTRICTION ENZYME HINDVIIP M PROTEIN-RELATED"/>
    <property type="match status" value="1"/>
</dbReference>
<dbReference type="InterPro" id="IPR052916">
    <property type="entry name" value="Type-I_RE_MTase_Subunit"/>
</dbReference>
<protein>
    <recommendedName>
        <fullName evidence="2">site-specific DNA-methyltransferase (adenine-specific)</fullName>
        <ecNumber evidence="2">2.1.1.72</ecNumber>
    </recommendedName>
</protein>
<dbReference type="RefSeq" id="WP_138647014.1">
    <property type="nucleotide sequence ID" value="NZ_VCKW01000113.1"/>
</dbReference>
<comment type="similarity">
    <text evidence="1">Belongs to the N(4)/N(6)-methyltransferase family.</text>
</comment>
<dbReference type="SUPFAM" id="SSF53335">
    <property type="entry name" value="S-adenosyl-L-methionine-dependent methyltransferases"/>
    <property type="match status" value="1"/>
</dbReference>
<dbReference type="GO" id="GO:0032259">
    <property type="term" value="P:methylation"/>
    <property type="evidence" value="ECO:0007669"/>
    <property type="project" value="UniProtKB-KW"/>
</dbReference>
<comment type="caution">
    <text evidence="10">The sequence shown here is derived from an EMBL/GenBank/DDBJ whole genome shotgun (WGS) entry which is preliminary data.</text>
</comment>